<feature type="binding site" evidence="8">
    <location>
        <position position="49"/>
    </location>
    <ligand>
        <name>Mg(2+)</name>
        <dbReference type="ChEBI" id="CHEBI:18420"/>
    </ligand>
</feature>
<dbReference type="GO" id="GO:0008897">
    <property type="term" value="F:holo-[acyl-carrier-protein] synthase activity"/>
    <property type="evidence" value="ECO:0007669"/>
    <property type="project" value="UniProtKB-UniRule"/>
</dbReference>
<reference evidence="10 11" key="1">
    <citation type="submission" date="2018-02" db="EMBL/GenBank/DDBJ databases">
        <authorList>
            <person name="Cohen D.B."/>
            <person name="Kent A.D."/>
        </authorList>
    </citation>
    <scope>NUCLEOTIDE SEQUENCE [LARGE SCALE GENOMIC DNA]</scope>
    <source>
        <strain evidence="10">1</strain>
    </source>
</reference>
<keyword evidence="3 8" id="KW-0479">Metal-binding</keyword>
<dbReference type="OrthoDB" id="517356at2"/>
<dbReference type="HAMAP" id="MF_00101">
    <property type="entry name" value="AcpS"/>
    <property type="match status" value="1"/>
</dbReference>
<evidence type="ECO:0000256" key="8">
    <source>
        <dbReference type="HAMAP-Rule" id="MF_00101"/>
    </source>
</evidence>
<dbReference type="GO" id="GO:0005737">
    <property type="term" value="C:cytoplasm"/>
    <property type="evidence" value="ECO:0007669"/>
    <property type="project" value="UniProtKB-SubCell"/>
</dbReference>
<dbReference type="InterPro" id="IPR004568">
    <property type="entry name" value="Ppantetheine-prot_Trfase_dom"/>
</dbReference>
<keyword evidence="11" id="KW-1185">Reference proteome</keyword>
<dbReference type="AlphaFoldDB" id="A0A2N9JH00"/>
<evidence type="ECO:0000256" key="7">
    <source>
        <dbReference type="ARBA" id="ARBA00023160"/>
    </source>
</evidence>
<dbReference type="EC" id="2.7.8.7" evidence="8"/>
<comment type="cofactor">
    <cofactor evidence="8">
        <name>Mg(2+)</name>
        <dbReference type="ChEBI" id="CHEBI:18420"/>
    </cofactor>
</comment>
<accession>A0A2N9JH00</accession>
<dbReference type="GO" id="GO:0000287">
    <property type="term" value="F:magnesium ion binding"/>
    <property type="evidence" value="ECO:0007669"/>
    <property type="project" value="UniProtKB-UniRule"/>
</dbReference>
<dbReference type="InterPro" id="IPR037143">
    <property type="entry name" value="4-PPantetheinyl_Trfase_dom_sf"/>
</dbReference>
<protein>
    <recommendedName>
        <fullName evidence="8">Holo-[acyl-carrier-protein] synthase</fullName>
        <shortName evidence="8">Holo-ACP synthase</shortName>
        <ecNumber evidence="8">2.7.8.7</ecNumber>
    </recommendedName>
    <alternativeName>
        <fullName evidence="8">4'-phosphopantetheinyl transferase AcpS</fullName>
    </alternativeName>
</protein>
<evidence type="ECO:0000313" key="10">
    <source>
        <dbReference type="EMBL" id="SPD87365.1"/>
    </source>
</evidence>
<comment type="catalytic activity">
    <reaction evidence="8">
        <text>apo-[ACP] + CoA = holo-[ACP] + adenosine 3',5'-bisphosphate + H(+)</text>
        <dbReference type="Rhea" id="RHEA:12068"/>
        <dbReference type="Rhea" id="RHEA-COMP:9685"/>
        <dbReference type="Rhea" id="RHEA-COMP:9690"/>
        <dbReference type="ChEBI" id="CHEBI:15378"/>
        <dbReference type="ChEBI" id="CHEBI:29999"/>
        <dbReference type="ChEBI" id="CHEBI:57287"/>
        <dbReference type="ChEBI" id="CHEBI:58343"/>
        <dbReference type="ChEBI" id="CHEBI:64479"/>
        <dbReference type="EC" id="2.7.8.7"/>
    </reaction>
</comment>
<keyword evidence="5 8" id="KW-0460">Magnesium</keyword>
<evidence type="ECO:0000256" key="5">
    <source>
        <dbReference type="ARBA" id="ARBA00022842"/>
    </source>
</evidence>
<evidence type="ECO:0000256" key="3">
    <source>
        <dbReference type="ARBA" id="ARBA00022723"/>
    </source>
</evidence>
<sequence>MIVGIGIDVCPVERFATAAENERLLARLFTPAERDSSMNRMAGRFAAKEALAKALGAPQGLSWHDVEVRKDELGKPFFDYHGSVAARVAELGISTVHLSITHDAGIAAAVVVCEA</sequence>
<dbReference type="NCBIfam" id="NF000832">
    <property type="entry name" value="PRK00070.3-2"/>
    <property type="match status" value="1"/>
</dbReference>
<dbReference type="KEGG" id="mgg:MPLG2_2335"/>
<keyword evidence="6 8" id="KW-0443">Lipid metabolism</keyword>
<dbReference type="EMBL" id="LT985188">
    <property type="protein sequence ID" value="SPD87365.1"/>
    <property type="molecule type" value="Genomic_DNA"/>
</dbReference>
<comment type="similarity">
    <text evidence="8">Belongs to the P-Pant transferase superfamily. AcpS family.</text>
</comment>
<keyword evidence="2 8" id="KW-0808">Transferase</keyword>
<feature type="domain" description="4'-phosphopantetheinyl transferase" evidence="9">
    <location>
        <begin position="4"/>
        <end position="92"/>
    </location>
</feature>
<gene>
    <name evidence="8 10" type="primary">acpS</name>
    <name evidence="10" type="ORF">MPLG2_2335</name>
</gene>
<keyword evidence="7 8" id="KW-0275">Fatty acid biosynthesis</keyword>
<dbReference type="GO" id="GO:0006633">
    <property type="term" value="P:fatty acid biosynthetic process"/>
    <property type="evidence" value="ECO:0007669"/>
    <property type="project" value="UniProtKB-UniRule"/>
</dbReference>
<dbReference type="SUPFAM" id="SSF56214">
    <property type="entry name" value="4'-phosphopantetheinyl transferase"/>
    <property type="match status" value="1"/>
</dbReference>
<dbReference type="InterPro" id="IPR008278">
    <property type="entry name" value="4-PPantetheinyl_Trfase_dom"/>
</dbReference>
<comment type="function">
    <text evidence="8">Transfers the 4'-phosphopantetheine moiety from coenzyme A to a Ser of acyl-carrier-protein.</text>
</comment>
<dbReference type="Pfam" id="PF01648">
    <property type="entry name" value="ACPS"/>
    <property type="match status" value="1"/>
</dbReference>
<keyword evidence="8" id="KW-0963">Cytoplasm</keyword>
<evidence type="ECO:0000256" key="6">
    <source>
        <dbReference type="ARBA" id="ARBA00023098"/>
    </source>
</evidence>
<dbReference type="Proteomes" id="UP000238164">
    <property type="component" value="Chromosome 1"/>
</dbReference>
<evidence type="ECO:0000313" key="11">
    <source>
        <dbReference type="Proteomes" id="UP000238164"/>
    </source>
</evidence>
<organism evidence="10 11">
    <name type="scientific">Micropruina glycogenica</name>
    <dbReference type="NCBI Taxonomy" id="75385"/>
    <lineage>
        <taxon>Bacteria</taxon>
        <taxon>Bacillati</taxon>
        <taxon>Actinomycetota</taxon>
        <taxon>Actinomycetes</taxon>
        <taxon>Propionibacteriales</taxon>
        <taxon>Nocardioidaceae</taxon>
        <taxon>Micropruina</taxon>
    </lineage>
</organism>
<keyword evidence="1 8" id="KW-0444">Lipid biosynthesis</keyword>
<evidence type="ECO:0000259" key="9">
    <source>
        <dbReference type="Pfam" id="PF01648"/>
    </source>
</evidence>
<feature type="binding site" evidence="8">
    <location>
        <position position="8"/>
    </location>
    <ligand>
        <name>Mg(2+)</name>
        <dbReference type="ChEBI" id="CHEBI:18420"/>
    </ligand>
</feature>
<dbReference type="Gene3D" id="3.90.470.20">
    <property type="entry name" value="4'-phosphopantetheinyl transferase domain"/>
    <property type="match status" value="1"/>
</dbReference>
<dbReference type="NCBIfam" id="TIGR00556">
    <property type="entry name" value="pantethn_trn"/>
    <property type="match status" value="1"/>
</dbReference>
<proteinExistence type="inferred from homology"/>
<evidence type="ECO:0000256" key="1">
    <source>
        <dbReference type="ARBA" id="ARBA00022516"/>
    </source>
</evidence>
<dbReference type="InterPro" id="IPR002582">
    <property type="entry name" value="ACPS"/>
</dbReference>
<dbReference type="NCBIfam" id="TIGR00516">
    <property type="entry name" value="acpS"/>
    <property type="match status" value="1"/>
</dbReference>
<comment type="subcellular location">
    <subcellularLocation>
        <location evidence="8">Cytoplasm</location>
    </subcellularLocation>
</comment>
<name>A0A2N9JH00_9ACTN</name>
<keyword evidence="4 8" id="KW-0276">Fatty acid metabolism</keyword>
<dbReference type="RefSeq" id="WP_105186115.1">
    <property type="nucleotide sequence ID" value="NZ_BAAAGO010000062.1"/>
</dbReference>
<evidence type="ECO:0000256" key="2">
    <source>
        <dbReference type="ARBA" id="ARBA00022679"/>
    </source>
</evidence>
<evidence type="ECO:0000256" key="4">
    <source>
        <dbReference type="ARBA" id="ARBA00022832"/>
    </source>
</evidence>